<evidence type="ECO:0000256" key="1">
    <source>
        <dbReference type="SAM" id="Phobius"/>
    </source>
</evidence>
<proteinExistence type="predicted"/>
<name>A0A9D1LE68_9FIRM</name>
<keyword evidence="1" id="KW-0812">Transmembrane</keyword>
<dbReference type="Proteomes" id="UP000824071">
    <property type="component" value="Unassembled WGS sequence"/>
</dbReference>
<reference evidence="2" key="1">
    <citation type="submission" date="2020-10" db="EMBL/GenBank/DDBJ databases">
        <authorList>
            <person name="Gilroy R."/>
        </authorList>
    </citation>
    <scope>NUCLEOTIDE SEQUENCE</scope>
    <source>
        <strain evidence="2">ChiGjej1B1-19959</strain>
    </source>
</reference>
<keyword evidence="1" id="KW-0472">Membrane</keyword>
<gene>
    <name evidence="2" type="ORF">IAC53_06520</name>
</gene>
<organism evidence="2 3">
    <name type="scientific">Candidatus Fimenecus excrementigallinarum</name>
    <dbReference type="NCBI Taxonomy" id="2840816"/>
    <lineage>
        <taxon>Bacteria</taxon>
        <taxon>Bacillati</taxon>
        <taxon>Bacillota</taxon>
        <taxon>Clostridia</taxon>
        <taxon>Candidatus Fimenecus</taxon>
    </lineage>
</organism>
<comment type="caution">
    <text evidence="2">The sequence shown here is derived from an EMBL/GenBank/DDBJ whole genome shotgun (WGS) entry which is preliminary data.</text>
</comment>
<protein>
    <submittedName>
        <fullName evidence="2">Uncharacterized protein</fullName>
    </submittedName>
</protein>
<reference evidence="2" key="2">
    <citation type="journal article" date="2021" name="PeerJ">
        <title>Extensive microbial diversity within the chicken gut microbiome revealed by metagenomics and culture.</title>
        <authorList>
            <person name="Gilroy R."/>
            <person name="Ravi A."/>
            <person name="Getino M."/>
            <person name="Pursley I."/>
            <person name="Horton D.L."/>
            <person name="Alikhan N.F."/>
            <person name="Baker D."/>
            <person name="Gharbi K."/>
            <person name="Hall N."/>
            <person name="Watson M."/>
            <person name="Adriaenssens E.M."/>
            <person name="Foster-Nyarko E."/>
            <person name="Jarju S."/>
            <person name="Secka A."/>
            <person name="Antonio M."/>
            <person name="Oren A."/>
            <person name="Chaudhuri R.R."/>
            <person name="La Ragione R."/>
            <person name="Hildebrand F."/>
            <person name="Pallen M.J."/>
        </authorList>
    </citation>
    <scope>NUCLEOTIDE SEQUENCE</scope>
    <source>
        <strain evidence="2">ChiGjej1B1-19959</strain>
    </source>
</reference>
<evidence type="ECO:0000313" key="2">
    <source>
        <dbReference type="EMBL" id="HIU36235.1"/>
    </source>
</evidence>
<evidence type="ECO:0000313" key="3">
    <source>
        <dbReference type="Proteomes" id="UP000824071"/>
    </source>
</evidence>
<dbReference type="EMBL" id="DVMW01000037">
    <property type="protein sequence ID" value="HIU36235.1"/>
    <property type="molecule type" value="Genomic_DNA"/>
</dbReference>
<sequence>MAWAWVIAAMVVLLVLAWVFSSMPVVAVLLACCALAVGIIYLICLFRYYPHQK</sequence>
<dbReference type="AlphaFoldDB" id="A0A9D1LE68"/>
<feature type="transmembrane region" description="Helical" evidence="1">
    <location>
        <begin position="27"/>
        <end position="49"/>
    </location>
</feature>
<keyword evidence="1" id="KW-1133">Transmembrane helix</keyword>
<accession>A0A9D1LE68</accession>